<proteinExistence type="predicted"/>
<dbReference type="SUPFAM" id="SSF46785">
    <property type="entry name" value="Winged helix' DNA-binding domain"/>
    <property type="match status" value="1"/>
</dbReference>
<feature type="domain" description="Transcription regulator PadR C-terminal" evidence="2">
    <location>
        <begin position="92"/>
        <end position="178"/>
    </location>
</feature>
<feature type="domain" description="Transcription regulator PadR N-terminal" evidence="1">
    <location>
        <begin position="7"/>
        <end position="80"/>
    </location>
</feature>
<dbReference type="KEGG" id="dae:Dtox_1923"/>
<protein>
    <submittedName>
        <fullName evidence="3">Transcriptional regulator, PadR-like family</fullName>
    </submittedName>
</protein>
<dbReference type="STRING" id="485916.Dtox_1923"/>
<keyword evidence="4" id="KW-1185">Reference proteome</keyword>
<dbReference type="AlphaFoldDB" id="C8VY82"/>
<gene>
    <name evidence="3" type="ordered locus">Dtox_1923</name>
</gene>
<dbReference type="Proteomes" id="UP000002217">
    <property type="component" value="Chromosome"/>
</dbReference>
<evidence type="ECO:0000313" key="3">
    <source>
        <dbReference type="EMBL" id="ACV62763.1"/>
    </source>
</evidence>
<evidence type="ECO:0000259" key="1">
    <source>
        <dbReference type="Pfam" id="PF03551"/>
    </source>
</evidence>
<accession>C8VY82</accession>
<dbReference type="Pfam" id="PF10400">
    <property type="entry name" value="Vir_act_alpha_C"/>
    <property type="match status" value="1"/>
</dbReference>
<evidence type="ECO:0000313" key="4">
    <source>
        <dbReference type="Proteomes" id="UP000002217"/>
    </source>
</evidence>
<reference evidence="3 4" key="1">
    <citation type="journal article" date="2009" name="Stand. Genomic Sci.">
        <title>Complete genome sequence of Desulfotomaculum acetoxidans type strain (5575).</title>
        <authorList>
            <person name="Spring S."/>
            <person name="Lapidus A."/>
            <person name="Schroder M."/>
            <person name="Gleim D."/>
            <person name="Sims D."/>
            <person name="Meincke L."/>
            <person name="Glavina Del Rio T."/>
            <person name="Tice H."/>
            <person name="Copeland A."/>
            <person name="Cheng J.F."/>
            <person name="Lucas S."/>
            <person name="Chen F."/>
            <person name="Nolan M."/>
            <person name="Bruce D."/>
            <person name="Goodwin L."/>
            <person name="Pitluck S."/>
            <person name="Ivanova N."/>
            <person name="Mavromatis K."/>
            <person name="Mikhailova N."/>
            <person name="Pati A."/>
            <person name="Chen A."/>
            <person name="Palaniappan K."/>
            <person name="Land M."/>
            <person name="Hauser L."/>
            <person name="Chang Y.J."/>
            <person name="Jeffries C.D."/>
            <person name="Chain P."/>
            <person name="Saunders E."/>
            <person name="Brettin T."/>
            <person name="Detter J.C."/>
            <person name="Goker M."/>
            <person name="Bristow J."/>
            <person name="Eisen J.A."/>
            <person name="Markowitz V."/>
            <person name="Hugenholtz P."/>
            <person name="Kyrpides N.C."/>
            <person name="Klenk H.P."/>
            <person name="Han C."/>
        </authorList>
    </citation>
    <scope>NUCLEOTIDE SEQUENCE [LARGE SCALE GENOMIC DNA]</scope>
    <source>
        <strain evidence="4">ATCC 49208 / DSM 771 / VKM B-1644</strain>
    </source>
</reference>
<name>C8VY82_DESAS</name>
<dbReference type="Gene3D" id="6.10.140.190">
    <property type="match status" value="1"/>
</dbReference>
<dbReference type="InterPro" id="IPR005149">
    <property type="entry name" value="Tscrpt_reg_PadR_N"/>
</dbReference>
<dbReference type="HOGENOM" id="CLU_089258_1_3_9"/>
<organism evidence="3 4">
    <name type="scientific">Desulfofarcimen acetoxidans (strain ATCC 49208 / DSM 771 / KCTC 5769 / VKM B-1644 / 5575)</name>
    <name type="common">Desulfotomaculum acetoxidans</name>
    <dbReference type="NCBI Taxonomy" id="485916"/>
    <lineage>
        <taxon>Bacteria</taxon>
        <taxon>Bacillati</taxon>
        <taxon>Bacillota</taxon>
        <taxon>Clostridia</taxon>
        <taxon>Eubacteriales</taxon>
        <taxon>Peptococcaceae</taxon>
        <taxon>Desulfofarcimen</taxon>
    </lineage>
</organism>
<dbReference type="Pfam" id="PF03551">
    <property type="entry name" value="PadR"/>
    <property type="match status" value="1"/>
</dbReference>
<dbReference type="PANTHER" id="PTHR43252">
    <property type="entry name" value="TRANSCRIPTIONAL REGULATOR YQJI"/>
    <property type="match status" value="1"/>
</dbReference>
<dbReference type="InterPro" id="IPR018309">
    <property type="entry name" value="Tscrpt_reg_PadR_C"/>
</dbReference>
<dbReference type="eggNOG" id="COG1695">
    <property type="taxonomic scope" value="Bacteria"/>
</dbReference>
<dbReference type="RefSeq" id="WP_015757468.1">
    <property type="nucleotide sequence ID" value="NC_013216.1"/>
</dbReference>
<dbReference type="InterPro" id="IPR036388">
    <property type="entry name" value="WH-like_DNA-bd_sf"/>
</dbReference>
<dbReference type="EMBL" id="CP001720">
    <property type="protein sequence ID" value="ACV62763.1"/>
    <property type="molecule type" value="Genomic_DNA"/>
</dbReference>
<sequence>MSLTHALLGLLQYIPSTGYDIKMMFDESIHFFWNSTMPQIYRTLNQMEAEGLLTVAVEYQDGKPNRKVYTVTDAGLEEFQRWLAETPEFPEMRYSILIKIFLGLKTEPRFLIAHLQAWREHHANLLQRYEEECPLLIEKYKNITGAVEDAMYWEMTRNFGIRLATMMIEWCDATLATIQEETEK</sequence>
<evidence type="ECO:0000259" key="2">
    <source>
        <dbReference type="Pfam" id="PF10400"/>
    </source>
</evidence>
<dbReference type="Gene3D" id="1.10.10.10">
    <property type="entry name" value="Winged helix-like DNA-binding domain superfamily/Winged helix DNA-binding domain"/>
    <property type="match status" value="1"/>
</dbReference>
<dbReference type="InterPro" id="IPR036390">
    <property type="entry name" value="WH_DNA-bd_sf"/>
</dbReference>
<dbReference type="PANTHER" id="PTHR43252:SF6">
    <property type="entry name" value="NEGATIVE TRANSCRIPTION REGULATOR PADR"/>
    <property type="match status" value="1"/>
</dbReference>